<dbReference type="EMBL" id="BPVZ01000042">
    <property type="protein sequence ID" value="GKV15248.1"/>
    <property type="molecule type" value="Genomic_DNA"/>
</dbReference>
<dbReference type="Proteomes" id="UP001054252">
    <property type="component" value="Unassembled WGS sequence"/>
</dbReference>
<sequence>MAEGKVTTMVLNVDLQCSKCYKKVKKLLCKFPGTHVPVAGNSNALCVIINCVAEALGAHVPVAGESNAFRVMGDPFATAGAVLEAVVEKINKTAQSCKY</sequence>
<comment type="caution">
    <text evidence="1">The sequence shown here is derived from an EMBL/GenBank/DDBJ whole genome shotgun (WGS) entry which is preliminary data.</text>
</comment>
<proteinExistence type="predicted"/>
<gene>
    <name evidence="1" type="ORF">SLEP1_g26046</name>
</gene>
<dbReference type="PANTHER" id="PTHR47005">
    <property type="entry name" value="HEAVY METAL TRANSPORT/DETOXIFICATION SUPERFAMILY PROTEIN"/>
    <property type="match status" value="1"/>
</dbReference>
<dbReference type="SUPFAM" id="SSF55008">
    <property type="entry name" value="HMA, heavy metal-associated domain"/>
    <property type="match status" value="1"/>
</dbReference>
<reference evidence="1 2" key="1">
    <citation type="journal article" date="2021" name="Commun. Biol.">
        <title>The genome of Shorea leprosula (Dipterocarpaceae) highlights the ecological relevance of drought in aseasonal tropical rainforests.</title>
        <authorList>
            <person name="Ng K.K.S."/>
            <person name="Kobayashi M.J."/>
            <person name="Fawcett J.A."/>
            <person name="Hatakeyama M."/>
            <person name="Paape T."/>
            <person name="Ng C.H."/>
            <person name="Ang C.C."/>
            <person name="Tnah L.H."/>
            <person name="Lee C.T."/>
            <person name="Nishiyama T."/>
            <person name="Sese J."/>
            <person name="O'Brien M.J."/>
            <person name="Copetti D."/>
            <person name="Mohd Noor M.I."/>
            <person name="Ong R.C."/>
            <person name="Putra M."/>
            <person name="Sireger I.Z."/>
            <person name="Indrioko S."/>
            <person name="Kosugi Y."/>
            <person name="Izuno A."/>
            <person name="Isagi Y."/>
            <person name="Lee S.L."/>
            <person name="Shimizu K.K."/>
        </authorList>
    </citation>
    <scope>NUCLEOTIDE SEQUENCE [LARGE SCALE GENOMIC DNA]</scope>
    <source>
        <strain evidence="1">214</strain>
    </source>
</reference>
<evidence type="ECO:0000313" key="2">
    <source>
        <dbReference type="Proteomes" id="UP001054252"/>
    </source>
</evidence>
<organism evidence="1 2">
    <name type="scientific">Rubroshorea leprosula</name>
    <dbReference type="NCBI Taxonomy" id="152421"/>
    <lineage>
        <taxon>Eukaryota</taxon>
        <taxon>Viridiplantae</taxon>
        <taxon>Streptophyta</taxon>
        <taxon>Embryophyta</taxon>
        <taxon>Tracheophyta</taxon>
        <taxon>Spermatophyta</taxon>
        <taxon>Magnoliopsida</taxon>
        <taxon>eudicotyledons</taxon>
        <taxon>Gunneridae</taxon>
        <taxon>Pentapetalae</taxon>
        <taxon>rosids</taxon>
        <taxon>malvids</taxon>
        <taxon>Malvales</taxon>
        <taxon>Dipterocarpaceae</taxon>
        <taxon>Rubroshorea</taxon>
    </lineage>
</organism>
<dbReference type="GO" id="GO:0046872">
    <property type="term" value="F:metal ion binding"/>
    <property type="evidence" value="ECO:0007669"/>
    <property type="project" value="InterPro"/>
</dbReference>
<dbReference type="Gene3D" id="3.30.70.100">
    <property type="match status" value="1"/>
</dbReference>
<dbReference type="AlphaFoldDB" id="A0AAV5JKY1"/>
<accession>A0AAV5JKY1</accession>
<evidence type="ECO:0000313" key="1">
    <source>
        <dbReference type="EMBL" id="GKV15248.1"/>
    </source>
</evidence>
<dbReference type="InterPro" id="IPR036163">
    <property type="entry name" value="HMA_dom_sf"/>
</dbReference>
<keyword evidence="2" id="KW-1185">Reference proteome</keyword>
<dbReference type="PANTHER" id="PTHR47005:SF5">
    <property type="entry name" value="HEAVY METAL TRANSPORT_DETOXIFICATION SUPERFAMILY PROTEIN"/>
    <property type="match status" value="1"/>
</dbReference>
<protein>
    <submittedName>
        <fullName evidence="1">Uncharacterized protein</fullName>
    </submittedName>
</protein>
<name>A0AAV5JKY1_9ROSI</name>